<evidence type="ECO:0000259" key="10">
    <source>
        <dbReference type="PROSITE" id="PS50893"/>
    </source>
</evidence>
<proteinExistence type="inferred from homology"/>
<keyword evidence="9" id="KW-0472">Membrane</keyword>
<comment type="similarity">
    <text evidence="2">Belongs to the ABC transporter superfamily.</text>
</comment>
<evidence type="ECO:0000256" key="3">
    <source>
        <dbReference type="ARBA" id="ARBA00022448"/>
    </source>
</evidence>
<dbReference type="CDD" id="cd03257">
    <property type="entry name" value="ABC_NikE_OppD_transporters"/>
    <property type="match status" value="1"/>
</dbReference>
<dbReference type="FunFam" id="3.40.50.300:FF:000016">
    <property type="entry name" value="Oligopeptide ABC transporter ATP-binding component"/>
    <property type="match status" value="1"/>
</dbReference>
<dbReference type="AlphaFoldDB" id="A0A212M0F5"/>
<name>A0A212M0F5_9FIRM</name>
<dbReference type="PANTHER" id="PTHR43297:SF14">
    <property type="entry name" value="ATPASE AAA-TYPE CORE DOMAIN-CONTAINING PROTEIN"/>
    <property type="match status" value="1"/>
</dbReference>
<dbReference type="GO" id="GO:0016887">
    <property type="term" value="F:ATP hydrolysis activity"/>
    <property type="evidence" value="ECO:0007669"/>
    <property type="project" value="InterPro"/>
</dbReference>
<dbReference type="GO" id="GO:0005524">
    <property type="term" value="F:ATP binding"/>
    <property type="evidence" value="ECO:0007669"/>
    <property type="project" value="UniProtKB-KW"/>
</dbReference>
<dbReference type="InterPro" id="IPR003439">
    <property type="entry name" value="ABC_transporter-like_ATP-bd"/>
</dbReference>
<dbReference type="SUPFAM" id="SSF52540">
    <property type="entry name" value="P-loop containing nucleoside triphosphate hydrolases"/>
    <property type="match status" value="1"/>
</dbReference>
<keyword evidence="6" id="KW-0547">Nucleotide-binding</keyword>
<organism evidence="11">
    <name type="scientific">uncultured Sporomusa sp</name>
    <dbReference type="NCBI Taxonomy" id="307249"/>
    <lineage>
        <taxon>Bacteria</taxon>
        <taxon>Bacillati</taxon>
        <taxon>Bacillota</taxon>
        <taxon>Negativicutes</taxon>
        <taxon>Selenomonadales</taxon>
        <taxon>Sporomusaceae</taxon>
        <taxon>Sporomusa</taxon>
        <taxon>environmental samples</taxon>
    </lineage>
</organism>
<sequence>MALIVEDLRTYYFQTDKVIPAVDGVSFAVSPEKTVCLVGESGCGKSAVALSLLGLIEPPGKIVAGRVSLDGRNLLTLPPEELRLLRGQDVAIIFQNSCYSLNPSLTIGIQLAETVLSHREVSQSAAKEMAVDVLRRVRLPEPAKLYDRYPFELSGGMQQRVMIAMALLLKPRYLIADEPTSALDITTQTHILDELMELKEQYGAGMLFITHDLAVVAEIADEVAVMNQGKIVEYGSVFEVFQNPAHPYTRQLLQAV</sequence>
<accession>A0A212M0F5</accession>
<reference evidence="11" key="1">
    <citation type="submission" date="2016-08" db="EMBL/GenBank/DDBJ databases">
        <authorList>
            <person name="Seilhamer J.J."/>
        </authorList>
    </citation>
    <scope>NUCLEOTIDE SEQUENCE</scope>
    <source>
        <strain evidence="11">86</strain>
    </source>
</reference>
<evidence type="ECO:0000256" key="2">
    <source>
        <dbReference type="ARBA" id="ARBA00005417"/>
    </source>
</evidence>
<dbReference type="GO" id="GO:0005886">
    <property type="term" value="C:plasma membrane"/>
    <property type="evidence" value="ECO:0007669"/>
    <property type="project" value="UniProtKB-SubCell"/>
</dbReference>
<evidence type="ECO:0000313" key="11">
    <source>
        <dbReference type="EMBL" id="SCM83207.1"/>
    </source>
</evidence>
<dbReference type="PROSITE" id="PS00211">
    <property type="entry name" value="ABC_TRANSPORTER_1"/>
    <property type="match status" value="1"/>
</dbReference>
<dbReference type="InterPro" id="IPR050388">
    <property type="entry name" value="ABC_Ni/Peptide_Import"/>
</dbReference>
<dbReference type="EMBL" id="FMJE01000007">
    <property type="protein sequence ID" value="SCM83207.1"/>
    <property type="molecule type" value="Genomic_DNA"/>
</dbReference>
<dbReference type="PROSITE" id="PS50893">
    <property type="entry name" value="ABC_TRANSPORTER_2"/>
    <property type="match status" value="1"/>
</dbReference>
<evidence type="ECO:0000256" key="5">
    <source>
        <dbReference type="ARBA" id="ARBA00022519"/>
    </source>
</evidence>
<dbReference type="SMART" id="SM00382">
    <property type="entry name" value="AAA"/>
    <property type="match status" value="1"/>
</dbReference>
<dbReference type="PANTHER" id="PTHR43297">
    <property type="entry name" value="OLIGOPEPTIDE TRANSPORT ATP-BINDING PROTEIN APPD"/>
    <property type="match status" value="1"/>
</dbReference>
<feature type="domain" description="ABC transporter" evidence="10">
    <location>
        <begin position="3"/>
        <end position="253"/>
    </location>
</feature>
<dbReference type="InterPro" id="IPR017871">
    <property type="entry name" value="ABC_transporter-like_CS"/>
</dbReference>
<dbReference type="Pfam" id="PF00005">
    <property type="entry name" value="ABC_tran"/>
    <property type="match status" value="1"/>
</dbReference>
<protein>
    <submittedName>
        <fullName evidence="11">Oligopeptide transporter subunit ATP-binding component of ABC superfamily</fullName>
    </submittedName>
</protein>
<comment type="subcellular location">
    <subcellularLocation>
        <location evidence="1">Cell membrane</location>
        <topology evidence="1">Peripheral membrane protein</topology>
    </subcellularLocation>
</comment>
<evidence type="ECO:0000256" key="6">
    <source>
        <dbReference type="ARBA" id="ARBA00022741"/>
    </source>
</evidence>
<keyword evidence="3" id="KW-0813">Transport</keyword>
<dbReference type="Gene3D" id="3.40.50.300">
    <property type="entry name" value="P-loop containing nucleotide triphosphate hydrolases"/>
    <property type="match status" value="1"/>
</dbReference>
<evidence type="ECO:0000256" key="8">
    <source>
        <dbReference type="ARBA" id="ARBA00022967"/>
    </source>
</evidence>
<keyword evidence="5" id="KW-0997">Cell inner membrane</keyword>
<evidence type="ECO:0000256" key="7">
    <source>
        <dbReference type="ARBA" id="ARBA00022840"/>
    </source>
</evidence>
<keyword evidence="4" id="KW-1003">Cell membrane</keyword>
<keyword evidence="8" id="KW-1278">Translocase</keyword>
<dbReference type="RefSeq" id="WP_075757865.1">
    <property type="nucleotide sequence ID" value="NZ_LT608335.1"/>
</dbReference>
<dbReference type="InterPro" id="IPR027417">
    <property type="entry name" value="P-loop_NTPase"/>
</dbReference>
<dbReference type="InterPro" id="IPR003593">
    <property type="entry name" value="AAA+_ATPase"/>
</dbReference>
<evidence type="ECO:0000256" key="4">
    <source>
        <dbReference type="ARBA" id="ARBA00022475"/>
    </source>
</evidence>
<keyword evidence="7 11" id="KW-0067">ATP-binding</keyword>
<evidence type="ECO:0000256" key="1">
    <source>
        <dbReference type="ARBA" id="ARBA00004202"/>
    </source>
</evidence>
<gene>
    <name evidence="11" type="ORF">KL86SPO_70065</name>
</gene>
<evidence type="ECO:0000256" key="9">
    <source>
        <dbReference type="ARBA" id="ARBA00023136"/>
    </source>
</evidence>